<dbReference type="EMBL" id="MU128990">
    <property type="protein sequence ID" value="KAF9512163.1"/>
    <property type="molecule type" value="Genomic_DNA"/>
</dbReference>
<dbReference type="PANTHER" id="PTHR28110">
    <property type="entry name" value="TRANSMEMBRANE PROTEIN"/>
    <property type="match status" value="1"/>
</dbReference>
<dbReference type="OrthoDB" id="4347at2759"/>
<evidence type="ECO:0008006" key="3">
    <source>
        <dbReference type="Google" id="ProtNLM"/>
    </source>
</evidence>
<dbReference type="InterPro" id="IPR055323">
    <property type="entry name" value="C57A10.07/YOR238W"/>
</dbReference>
<organism evidence="1 2">
    <name type="scientific">Hydnum rufescens UP504</name>
    <dbReference type="NCBI Taxonomy" id="1448309"/>
    <lineage>
        <taxon>Eukaryota</taxon>
        <taxon>Fungi</taxon>
        <taxon>Dikarya</taxon>
        <taxon>Basidiomycota</taxon>
        <taxon>Agaricomycotina</taxon>
        <taxon>Agaricomycetes</taxon>
        <taxon>Cantharellales</taxon>
        <taxon>Hydnaceae</taxon>
        <taxon>Hydnum</taxon>
    </lineage>
</organism>
<protein>
    <recommendedName>
        <fullName evidence="3">DUF218 domain-containing protein</fullName>
    </recommendedName>
</protein>
<gene>
    <name evidence="1" type="ORF">BS47DRAFT_1318443</name>
</gene>
<dbReference type="GO" id="GO:0005737">
    <property type="term" value="C:cytoplasm"/>
    <property type="evidence" value="ECO:0007669"/>
    <property type="project" value="TreeGrafter"/>
</dbReference>
<name>A0A9P6AUE8_9AGAM</name>
<dbReference type="PANTHER" id="PTHR28110:SF1">
    <property type="entry name" value="TRANSMEMBRANE PROTEIN"/>
    <property type="match status" value="1"/>
</dbReference>
<comment type="caution">
    <text evidence="1">The sequence shown here is derived from an EMBL/GenBank/DDBJ whole genome shotgun (WGS) entry which is preliminary data.</text>
</comment>
<reference evidence="1" key="1">
    <citation type="journal article" date="2020" name="Nat. Commun.">
        <title>Large-scale genome sequencing of mycorrhizal fungi provides insights into the early evolution of symbiotic traits.</title>
        <authorList>
            <person name="Miyauchi S."/>
            <person name="Kiss E."/>
            <person name="Kuo A."/>
            <person name="Drula E."/>
            <person name="Kohler A."/>
            <person name="Sanchez-Garcia M."/>
            <person name="Morin E."/>
            <person name="Andreopoulos B."/>
            <person name="Barry K.W."/>
            <person name="Bonito G."/>
            <person name="Buee M."/>
            <person name="Carver A."/>
            <person name="Chen C."/>
            <person name="Cichocki N."/>
            <person name="Clum A."/>
            <person name="Culley D."/>
            <person name="Crous P.W."/>
            <person name="Fauchery L."/>
            <person name="Girlanda M."/>
            <person name="Hayes R.D."/>
            <person name="Keri Z."/>
            <person name="LaButti K."/>
            <person name="Lipzen A."/>
            <person name="Lombard V."/>
            <person name="Magnuson J."/>
            <person name="Maillard F."/>
            <person name="Murat C."/>
            <person name="Nolan M."/>
            <person name="Ohm R.A."/>
            <person name="Pangilinan J."/>
            <person name="Pereira M.F."/>
            <person name="Perotto S."/>
            <person name="Peter M."/>
            <person name="Pfister S."/>
            <person name="Riley R."/>
            <person name="Sitrit Y."/>
            <person name="Stielow J.B."/>
            <person name="Szollosi G."/>
            <person name="Zifcakova L."/>
            <person name="Stursova M."/>
            <person name="Spatafora J.W."/>
            <person name="Tedersoo L."/>
            <person name="Vaario L.M."/>
            <person name="Yamada A."/>
            <person name="Yan M."/>
            <person name="Wang P."/>
            <person name="Xu J."/>
            <person name="Bruns T."/>
            <person name="Baldrian P."/>
            <person name="Vilgalys R."/>
            <person name="Dunand C."/>
            <person name="Henrissat B."/>
            <person name="Grigoriev I.V."/>
            <person name="Hibbett D."/>
            <person name="Nagy L.G."/>
            <person name="Martin F.M."/>
        </authorList>
    </citation>
    <scope>NUCLEOTIDE SEQUENCE</scope>
    <source>
        <strain evidence="1">UP504</strain>
    </source>
</reference>
<dbReference type="Proteomes" id="UP000886523">
    <property type="component" value="Unassembled WGS sequence"/>
</dbReference>
<evidence type="ECO:0000313" key="2">
    <source>
        <dbReference type="Proteomes" id="UP000886523"/>
    </source>
</evidence>
<proteinExistence type="predicted"/>
<keyword evidence="2" id="KW-1185">Reference proteome</keyword>
<accession>A0A9P6AUE8</accession>
<evidence type="ECO:0000313" key="1">
    <source>
        <dbReference type="EMBL" id="KAF9512163.1"/>
    </source>
</evidence>
<sequence length="332" mass="37806">MLPVPVSWSKRTTQSTFAFIPNRRDPIRRNNATISLAIVAVLSLVLNVRHWLDARHNPLEAPGSELVPESISNTLIRDSHVSHASHLIIVAGHGVWKGCDPQWRGDHEQWSLGPEAKDRGASVRLYFSHIVRGAELAVNDPHAILIFSGGQTLPDSSITEAQSYHRLAHESNVFQTSHSYFERAHTEDYALDSFQNLLFSIARFHEIVGAYPDRVTVIGFAMKEERRFRRLHRAALRWPENKFDYIGLDLPGDSSNAQDGEVLCPKDTRKNGYLPFAQDPYGCHSQLAEKRRRRNPFLRHHPYFSSSPQLVALFEWCPERGEIFPGPLPWSH</sequence>
<dbReference type="AlphaFoldDB" id="A0A9P6AUE8"/>